<evidence type="ECO:0000259" key="2">
    <source>
        <dbReference type="PROSITE" id="PS50878"/>
    </source>
</evidence>
<dbReference type="PROSITE" id="PS50994">
    <property type="entry name" value="INTEGRASE"/>
    <property type="match status" value="1"/>
</dbReference>
<feature type="region of interest" description="Disordered" evidence="1">
    <location>
        <begin position="1331"/>
        <end position="1350"/>
    </location>
</feature>
<sequence length="1372" mass="155053">MSNESPVFVEGQKVKALIDSGSMVSTLSEKFYTGLQCKPLLQSLDTLGLDVTVANGSTLNYLGYIECEVEIPAMAEQAFQVLMLVVPNTEYNSTCPVILGTNVIRLVKRATLEDSVVPKEWQAAVDSISCSFAVRMLSKKPVTIAPYTTAVINGIVRGVDPEITDLVTENQENSSSRYTVCPRVLKIKQNTATHKIPVKLCNISAKPVVLNPRSILCTVNQVQVVDNLASDLPTSQEEKLSLPEELGVHIDKTNLTEEQLLRVRQVLGNWEHAFSKSQFDLGKTNLIKHKIELLDEWPFKQPYRKIPPGMYEEVRQHIKEMQEAGVIRESNSPFSSNVVLVRKKDGSLRFCIDYRMLNSRTRKDAYMLPRFDDTVDTINGSRYFSKLDLRSGYWQVEVEESDIEKTAFSVGNLGFWETNRMGFGLTCAQTTFQRLMEKCMGDMHLKECLIFLDDILIFSRTFDEHLDRLESVFARLVQHGLKLKPSKCEFFKTEVTYLGHVVSENGIATDPEKVSAVKTWPAPTNLKELRQFLGFSGYYRRFVKDYAKIVQPLNKLLQGHDLTKKANKSKKVVKSNKASKSKKSKRTQKAEWTWGDTQQVAFDTVKEKLISPPVLAYADFTKPFILHTDASGTGLGGVLYQKHEGKERVIAYASRGLRPSERNYPAHKLEFLALKWAVTDKFHDYLYGNTFEVVTDNNPLTYVLGKAKLDATSHRWVAALANYNFTLTYRAGRNNADADGLSRISFCNSDVVKAVCQSSTVLAPLIDSVADHTKLSSHLASEGITCKDGLSTIDWGKQQQEDKDIARVIDLKRAGFHPRGNNRKDESPYVQKIMRTWKRFHLHEGVLYRTTSLDGQEVKQLVLPRQYHSLALKGVHDDVGHQGREKTLWLARQRFYWPGLEKDVDDRVENCGRCIRRKTPVGPRAELVPIHTTRPMELVCMDFLTLEPSKGGIENILVITDHFTRYAQAVPCRNQTAHTTAKALYEHFIAFYSFPERLHSDQGRNFESKVIRELCKIAGVQKTRTTPYHPMGNGSAERFNRTLLGMLATLEEHQKVDWKSYVAPLVQAYNASRSDATGFSPHFLMFGWHPRLSVDVFLGTDPCEQGATDHASYVSKLRDRMKYAYKVAGTEAAKVSARNKSRYDRSIRESKLEIGDRVLVRKVGLKGKNKLADRWEQEPYKVINRPSSDIPVYEVQLETGKGRKRTLHRNMLMYFNAMPIDVPIEESRCKARSSKPTPPNPIDMSSGSESSEVSESDEEPVQRQISRKRPERKPHTLTGTAPKPISIEVTDHDEGVSVVELGDTSVELGDITSDPTVSDIGDLEGSSLIAPTQSPPVVRQSTRTRKPPDRYGHWVLSQQAELMRSGDHEIFV</sequence>
<dbReference type="FunFam" id="3.10.20.370:FF:000001">
    <property type="entry name" value="Retrovirus-related Pol polyprotein from transposon 17.6-like protein"/>
    <property type="match status" value="1"/>
</dbReference>
<name>A0A2H9T5I4_9ZZZZ</name>
<dbReference type="Gene3D" id="3.10.10.10">
    <property type="entry name" value="HIV Type 1 Reverse Transcriptase, subunit A, domain 1"/>
    <property type="match status" value="1"/>
</dbReference>
<dbReference type="InterPro" id="IPR000477">
    <property type="entry name" value="RT_dom"/>
</dbReference>
<dbReference type="GO" id="GO:0003676">
    <property type="term" value="F:nucleic acid binding"/>
    <property type="evidence" value="ECO:0007669"/>
    <property type="project" value="InterPro"/>
</dbReference>
<dbReference type="Pfam" id="PF00665">
    <property type="entry name" value="rve"/>
    <property type="match status" value="1"/>
</dbReference>
<dbReference type="Gene3D" id="1.10.340.70">
    <property type="match status" value="1"/>
</dbReference>
<evidence type="ECO:0000313" key="4">
    <source>
        <dbReference type="EMBL" id="PJE78476.1"/>
    </source>
</evidence>
<dbReference type="Gene3D" id="3.30.70.270">
    <property type="match status" value="2"/>
</dbReference>
<evidence type="ECO:0000259" key="3">
    <source>
        <dbReference type="PROSITE" id="PS50994"/>
    </source>
</evidence>
<dbReference type="FunFam" id="1.10.340.70:FF:000001">
    <property type="entry name" value="Retrovirus-related Pol polyprotein from transposon gypsy-like Protein"/>
    <property type="match status" value="1"/>
</dbReference>
<dbReference type="InterPro" id="IPR041577">
    <property type="entry name" value="RT_RNaseH_2"/>
</dbReference>
<protein>
    <recommendedName>
        <fullName evidence="5">Reverse transcriptase</fullName>
    </recommendedName>
</protein>
<feature type="domain" description="Integrase catalytic" evidence="3">
    <location>
        <begin position="931"/>
        <end position="1089"/>
    </location>
</feature>
<dbReference type="CDD" id="cd09274">
    <property type="entry name" value="RNase_HI_RT_Ty3"/>
    <property type="match status" value="1"/>
</dbReference>
<dbReference type="InterPro" id="IPR043128">
    <property type="entry name" value="Rev_trsase/Diguanyl_cyclase"/>
</dbReference>
<dbReference type="FunFam" id="3.30.70.270:FF:000020">
    <property type="entry name" value="Transposon Tf2-6 polyprotein-like Protein"/>
    <property type="match status" value="1"/>
</dbReference>
<feature type="region of interest" description="Disordered" evidence="1">
    <location>
        <begin position="1227"/>
        <end position="1283"/>
    </location>
</feature>
<dbReference type="PANTHER" id="PTHR37984">
    <property type="entry name" value="PROTEIN CBG26694"/>
    <property type="match status" value="1"/>
</dbReference>
<organism evidence="4">
    <name type="scientific">invertebrate metagenome</name>
    <dbReference type="NCBI Taxonomy" id="1711999"/>
    <lineage>
        <taxon>unclassified sequences</taxon>
        <taxon>metagenomes</taxon>
        <taxon>organismal metagenomes</taxon>
    </lineage>
</organism>
<dbReference type="Pfam" id="PF17921">
    <property type="entry name" value="Integrase_H2C2"/>
    <property type="match status" value="1"/>
</dbReference>
<feature type="compositionally biased region" description="Basic residues" evidence="1">
    <location>
        <begin position="567"/>
        <end position="587"/>
    </location>
</feature>
<dbReference type="InterPro" id="IPR043502">
    <property type="entry name" value="DNA/RNA_pol_sf"/>
</dbReference>
<dbReference type="SUPFAM" id="SSF53098">
    <property type="entry name" value="Ribonuclease H-like"/>
    <property type="match status" value="1"/>
</dbReference>
<dbReference type="PROSITE" id="PS50878">
    <property type="entry name" value="RT_POL"/>
    <property type="match status" value="1"/>
</dbReference>
<dbReference type="Gene3D" id="3.10.20.370">
    <property type="match status" value="1"/>
</dbReference>
<dbReference type="Pfam" id="PF17919">
    <property type="entry name" value="RT_RNaseH_2"/>
    <property type="match status" value="1"/>
</dbReference>
<evidence type="ECO:0008006" key="5">
    <source>
        <dbReference type="Google" id="ProtNLM"/>
    </source>
</evidence>
<dbReference type="InterPro" id="IPR001584">
    <property type="entry name" value="Integrase_cat-core"/>
</dbReference>
<dbReference type="InterPro" id="IPR021109">
    <property type="entry name" value="Peptidase_aspartic_dom_sf"/>
</dbReference>
<dbReference type="InterPro" id="IPR041588">
    <property type="entry name" value="Integrase_H2C2"/>
</dbReference>
<feature type="domain" description="Reverse transcriptase" evidence="2">
    <location>
        <begin position="322"/>
        <end position="502"/>
    </location>
</feature>
<proteinExistence type="predicted"/>
<gene>
    <name evidence="4" type="ORF">CI610_02589</name>
</gene>
<dbReference type="Gene3D" id="3.30.420.10">
    <property type="entry name" value="Ribonuclease H-like superfamily/Ribonuclease H"/>
    <property type="match status" value="1"/>
</dbReference>
<evidence type="ECO:0000256" key="1">
    <source>
        <dbReference type="SAM" id="MobiDB-lite"/>
    </source>
</evidence>
<reference evidence="4" key="1">
    <citation type="journal article" date="2017" name="Appl. Environ. Microbiol.">
        <title>Molecular characterization of an Endozoicomonas-like organism causing infection in king scallop Pecten maximus L.</title>
        <authorList>
            <person name="Cano I."/>
            <person name="van Aerle R."/>
            <person name="Ross S."/>
            <person name="Verner-Jeffreys D.W."/>
            <person name="Paley R.K."/>
            <person name="Rimmer G."/>
            <person name="Ryder D."/>
            <person name="Hooper P."/>
            <person name="Stone D."/>
            <person name="Feist S.W."/>
        </authorList>
    </citation>
    <scope>NUCLEOTIDE SEQUENCE</scope>
</reference>
<dbReference type="Pfam" id="PF00078">
    <property type="entry name" value="RVT_1"/>
    <property type="match status" value="1"/>
</dbReference>
<dbReference type="PANTHER" id="PTHR37984:SF15">
    <property type="entry name" value="INTEGRASE CATALYTIC DOMAIN-CONTAINING PROTEIN"/>
    <property type="match status" value="1"/>
</dbReference>
<dbReference type="Gene3D" id="2.40.70.10">
    <property type="entry name" value="Acid Proteases"/>
    <property type="match status" value="1"/>
</dbReference>
<dbReference type="SUPFAM" id="SSF56672">
    <property type="entry name" value="DNA/RNA polymerases"/>
    <property type="match status" value="1"/>
</dbReference>
<accession>A0A2H9T5I4</accession>
<dbReference type="SUPFAM" id="SSF50630">
    <property type="entry name" value="Acid proteases"/>
    <property type="match status" value="1"/>
</dbReference>
<dbReference type="CDD" id="cd01647">
    <property type="entry name" value="RT_LTR"/>
    <property type="match status" value="1"/>
</dbReference>
<dbReference type="GO" id="GO:0015074">
    <property type="term" value="P:DNA integration"/>
    <property type="evidence" value="ECO:0007669"/>
    <property type="project" value="InterPro"/>
</dbReference>
<dbReference type="InterPro" id="IPR050951">
    <property type="entry name" value="Retrovirus_Pol_polyprotein"/>
</dbReference>
<dbReference type="EMBL" id="NSIT01000175">
    <property type="protein sequence ID" value="PJE78476.1"/>
    <property type="molecule type" value="Genomic_DNA"/>
</dbReference>
<dbReference type="CDD" id="cd00303">
    <property type="entry name" value="retropepsin_like"/>
    <property type="match status" value="1"/>
</dbReference>
<comment type="caution">
    <text evidence="4">The sequence shown here is derived from an EMBL/GenBank/DDBJ whole genome shotgun (WGS) entry which is preliminary data.</text>
</comment>
<dbReference type="InterPro" id="IPR012337">
    <property type="entry name" value="RNaseH-like_sf"/>
</dbReference>
<feature type="region of interest" description="Disordered" evidence="1">
    <location>
        <begin position="567"/>
        <end position="589"/>
    </location>
</feature>
<dbReference type="InterPro" id="IPR036397">
    <property type="entry name" value="RNaseH_sf"/>
</dbReference>
<dbReference type="FunFam" id="3.30.420.10:FF:000269">
    <property type="entry name" value="Uncharacterized protein"/>
    <property type="match status" value="1"/>
</dbReference>